<dbReference type="Proteomes" id="UP000886740">
    <property type="component" value="Unassembled WGS sequence"/>
</dbReference>
<dbReference type="Pfam" id="PF09719">
    <property type="entry name" value="C_GCAxxG_C_C"/>
    <property type="match status" value="1"/>
</dbReference>
<sequence length="161" mass="18095">MKCAEFDIEERAERAVRNFESGYNCAQSVFLAYADLFGLELEQAKMMSVSFGGGMGRMREVCGTVSATAMLIGFRYPVEDPSDMEARTRNYAMTQKAFALFKERFGTYICRELLPPEDQSTAPKPSERTAAYYAKRPCAKFVRQSALNAGAMLKGEWEEEA</sequence>
<evidence type="ECO:0000313" key="2">
    <source>
        <dbReference type="Proteomes" id="UP000886740"/>
    </source>
</evidence>
<reference evidence="1" key="1">
    <citation type="journal article" date="2021" name="PeerJ">
        <title>Extensive microbial diversity within the chicken gut microbiome revealed by metagenomics and culture.</title>
        <authorList>
            <person name="Gilroy R."/>
            <person name="Ravi A."/>
            <person name="Getino M."/>
            <person name="Pursley I."/>
            <person name="Horton D.L."/>
            <person name="Alikhan N.F."/>
            <person name="Baker D."/>
            <person name="Gharbi K."/>
            <person name="Hall N."/>
            <person name="Watson M."/>
            <person name="Adriaenssens E.M."/>
            <person name="Foster-Nyarko E."/>
            <person name="Jarju S."/>
            <person name="Secka A."/>
            <person name="Antonio M."/>
            <person name="Oren A."/>
            <person name="Chaudhuri R.R."/>
            <person name="La Ragione R."/>
            <person name="Hildebrand F."/>
            <person name="Pallen M.J."/>
        </authorList>
    </citation>
    <scope>NUCLEOTIDE SEQUENCE</scope>
    <source>
        <strain evidence="1">ChiGjej6B6-14162</strain>
    </source>
</reference>
<dbReference type="NCBIfam" id="TIGR01909">
    <property type="entry name" value="C_GCAxxG_C_C"/>
    <property type="match status" value="1"/>
</dbReference>
<evidence type="ECO:0000313" key="1">
    <source>
        <dbReference type="EMBL" id="HIX74808.1"/>
    </source>
</evidence>
<dbReference type="InterPro" id="IPR010181">
    <property type="entry name" value="CGCAxxGCC_motif"/>
</dbReference>
<dbReference type="AlphaFoldDB" id="A0A9D1X8G3"/>
<proteinExistence type="predicted"/>
<dbReference type="EMBL" id="DXEL01000049">
    <property type="protein sequence ID" value="HIX74808.1"/>
    <property type="molecule type" value="Genomic_DNA"/>
</dbReference>
<gene>
    <name evidence="1" type="ORF">H9977_07230</name>
</gene>
<comment type="caution">
    <text evidence="1">The sequence shown here is derived from an EMBL/GenBank/DDBJ whole genome shotgun (WGS) entry which is preliminary data.</text>
</comment>
<accession>A0A9D1X8G3</accession>
<reference evidence="1" key="2">
    <citation type="submission" date="2021-04" db="EMBL/GenBank/DDBJ databases">
        <authorList>
            <person name="Gilroy R."/>
        </authorList>
    </citation>
    <scope>NUCLEOTIDE SEQUENCE</scope>
    <source>
        <strain evidence="1">ChiGjej6B6-14162</strain>
    </source>
</reference>
<protein>
    <submittedName>
        <fullName evidence="1">C-GCAxxG-C-C family protein</fullName>
    </submittedName>
</protein>
<organism evidence="1 2">
    <name type="scientific">Candidatus Parabacteroides intestinipullorum</name>
    <dbReference type="NCBI Taxonomy" id="2838723"/>
    <lineage>
        <taxon>Bacteria</taxon>
        <taxon>Pseudomonadati</taxon>
        <taxon>Bacteroidota</taxon>
        <taxon>Bacteroidia</taxon>
        <taxon>Bacteroidales</taxon>
        <taxon>Tannerellaceae</taxon>
        <taxon>Parabacteroides</taxon>
    </lineage>
</organism>
<name>A0A9D1X8G3_9BACT</name>